<organism evidence="1">
    <name type="scientific">uncultured Thermomicrobiales bacterium</name>
    <dbReference type="NCBI Taxonomy" id="1645740"/>
    <lineage>
        <taxon>Bacteria</taxon>
        <taxon>Pseudomonadati</taxon>
        <taxon>Thermomicrobiota</taxon>
        <taxon>Thermomicrobia</taxon>
        <taxon>Thermomicrobiales</taxon>
        <taxon>environmental samples</taxon>
    </lineage>
</organism>
<name>A0A6J4UC38_9BACT</name>
<reference evidence="1" key="1">
    <citation type="submission" date="2020-02" db="EMBL/GenBank/DDBJ databases">
        <authorList>
            <person name="Meier V. D."/>
        </authorList>
    </citation>
    <scope>NUCLEOTIDE SEQUENCE</scope>
    <source>
        <strain evidence="1">AVDCRST_MAG87</strain>
    </source>
</reference>
<dbReference type="AlphaFoldDB" id="A0A6J4UC38"/>
<protein>
    <submittedName>
        <fullName evidence="1">INTEGRAL MEMBRANE PROTEIN (Rhomboid family)</fullName>
    </submittedName>
</protein>
<gene>
    <name evidence="1" type="ORF">AVDCRST_MAG87-534</name>
</gene>
<dbReference type="EMBL" id="CADCWJ010000135">
    <property type="protein sequence ID" value="CAA9546741.1"/>
    <property type="molecule type" value="Genomic_DNA"/>
</dbReference>
<sequence length="39" mass="4360">MKYLAKFVLFGEGDIAPLTHEVLRKAEPDPSRRPAIHVG</sequence>
<proteinExistence type="predicted"/>
<accession>A0A6J4UC38</accession>
<evidence type="ECO:0000313" key="1">
    <source>
        <dbReference type="EMBL" id="CAA9546741.1"/>
    </source>
</evidence>